<organism evidence="3 6">
    <name type="scientific">Aliirhizobium cellulosilyticum</name>
    <dbReference type="NCBI Taxonomy" id="393664"/>
    <lineage>
        <taxon>Bacteria</taxon>
        <taxon>Pseudomonadati</taxon>
        <taxon>Pseudomonadota</taxon>
        <taxon>Alphaproteobacteria</taxon>
        <taxon>Hyphomicrobiales</taxon>
        <taxon>Rhizobiaceae</taxon>
        <taxon>Aliirhizobium</taxon>
    </lineage>
</organism>
<proteinExistence type="predicted"/>
<evidence type="ECO:0000256" key="1">
    <source>
        <dbReference type="SAM" id="Phobius"/>
    </source>
</evidence>
<feature type="transmembrane region" description="Helical" evidence="1">
    <location>
        <begin position="12"/>
        <end position="33"/>
    </location>
</feature>
<protein>
    <submittedName>
        <fullName evidence="3">Phosphotransferase system glucose/maltose/N-acetylglucosamine-specific IIC component</fullName>
    </submittedName>
</protein>
<keyword evidence="1" id="KW-1133">Transmembrane helix</keyword>
<dbReference type="Proteomes" id="UP000524535">
    <property type="component" value="Unassembled WGS sequence"/>
</dbReference>
<dbReference type="EMBL" id="JACIGW010000001">
    <property type="protein sequence ID" value="MBB4346666.1"/>
    <property type="molecule type" value="Genomic_DNA"/>
</dbReference>
<comment type="caution">
    <text evidence="3">The sequence shown here is derived from an EMBL/GenBank/DDBJ whole genome shotgun (WGS) entry which is preliminary data.</text>
</comment>
<reference evidence="5 6" key="1">
    <citation type="submission" date="2020-08" db="EMBL/GenBank/DDBJ databases">
        <title>Genomic Encyclopedia of Type Strains, Phase IV (KMG-V): Genome sequencing to study the core and pangenomes of soil and plant-associated prokaryotes.</title>
        <authorList>
            <person name="Whitman W."/>
        </authorList>
    </citation>
    <scope>NUCLEOTIDE SEQUENCE [LARGE SCALE GENOMIC DNA]</scope>
    <source>
        <strain evidence="3 6">SEMIA 444</strain>
        <strain evidence="2 5">SEMIA 448</strain>
        <strain evidence="4 7">SEMIA 452</strain>
    </source>
</reference>
<evidence type="ECO:0000313" key="6">
    <source>
        <dbReference type="Proteomes" id="UP000524535"/>
    </source>
</evidence>
<keyword evidence="1" id="KW-0472">Membrane</keyword>
<dbReference type="Proteomes" id="UP000520770">
    <property type="component" value="Unassembled WGS sequence"/>
</dbReference>
<dbReference type="EMBL" id="JACIHM010000001">
    <property type="protein sequence ID" value="MBB4445628.1"/>
    <property type="molecule type" value="Genomic_DNA"/>
</dbReference>
<accession>A0A7W6TCE4</accession>
<gene>
    <name evidence="3" type="ORF">GGE31_001411</name>
    <name evidence="2" type="ORF">GGE33_000374</name>
    <name evidence="4" type="ORF">GGE35_001410</name>
</gene>
<evidence type="ECO:0000313" key="3">
    <source>
        <dbReference type="EMBL" id="MBB4410940.1"/>
    </source>
</evidence>
<name>A0A7W6TCE4_9HYPH</name>
<dbReference type="RefSeq" id="WP_246435691.1">
    <property type="nucleotide sequence ID" value="NZ_JACIGW010000001.1"/>
</dbReference>
<dbReference type="GO" id="GO:0016740">
    <property type="term" value="F:transferase activity"/>
    <property type="evidence" value="ECO:0007669"/>
    <property type="project" value="UniProtKB-KW"/>
</dbReference>
<dbReference type="Proteomes" id="UP000576087">
    <property type="component" value="Unassembled WGS sequence"/>
</dbReference>
<evidence type="ECO:0000313" key="4">
    <source>
        <dbReference type="EMBL" id="MBB4445628.1"/>
    </source>
</evidence>
<sequence length="87" mass="9719">MMETEKIPTDIWLKVMCALMINAVLFGAGVITVLSVPSFADQAKYLIPVVIVASFVITPFLCGFVARRMRIRNWKSGQWREGDLISG</sequence>
<keyword evidence="3" id="KW-0808">Transferase</keyword>
<dbReference type="AlphaFoldDB" id="A0A7W6TCE4"/>
<keyword evidence="1" id="KW-0812">Transmembrane</keyword>
<feature type="transmembrane region" description="Helical" evidence="1">
    <location>
        <begin position="45"/>
        <end position="66"/>
    </location>
</feature>
<evidence type="ECO:0000313" key="5">
    <source>
        <dbReference type="Proteomes" id="UP000520770"/>
    </source>
</evidence>
<evidence type="ECO:0000313" key="7">
    <source>
        <dbReference type="Proteomes" id="UP000576087"/>
    </source>
</evidence>
<evidence type="ECO:0000313" key="2">
    <source>
        <dbReference type="EMBL" id="MBB4346666.1"/>
    </source>
</evidence>
<dbReference type="EMBL" id="JACIGY010000001">
    <property type="protein sequence ID" value="MBB4410940.1"/>
    <property type="molecule type" value="Genomic_DNA"/>
</dbReference>
<keyword evidence="6" id="KW-1185">Reference proteome</keyword>